<dbReference type="GO" id="GO:0004497">
    <property type="term" value="F:monooxygenase activity"/>
    <property type="evidence" value="ECO:0007669"/>
    <property type="project" value="UniProtKB-KW"/>
</dbReference>
<keyword evidence="1" id="KW-0285">Flavoprotein</keyword>
<dbReference type="GO" id="GO:0016705">
    <property type="term" value="F:oxidoreductase activity, acting on paired donors, with incorporation or reduction of molecular oxygen"/>
    <property type="evidence" value="ECO:0007669"/>
    <property type="project" value="InterPro"/>
</dbReference>
<dbReference type="PANTHER" id="PTHR30011:SF16">
    <property type="entry name" value="C2H2 FINGER DOMAIN TRANSCRIPTION FACTOR (EUROFUNG)-RELATED"/>
    <property type="match status" value="1"/>
</dbReference>
<dbReference type="InterPro" id="IPR011251">
    <property type="entry name" value="Luciferase-like_dom"/>
</dbReference>
<dbReference type="Pfam" id="PF00296">
    <property type="entry name" value="Bac_luciferase"/>
    <property type="match status" value="1"/>
</dbReference>
<dbReference type="Gene3D" id="3.20.20.30">
    <property type="entry name" value="Luciferase-like domain"/>
    <property type="match status" value="1"/>
</dbReference>
<feature type="domain" description="Luciferase-like" evidence="5">
    <location>
        <begin position="19"/>
        <end position="229"/>
    </location>
</feature>
<name>A0A917B7K0_HALAA</name>
<dbReference type="EMBL" id="BMEL01000003">
    <property type="protein sequence ID" value="GGF24571.1"/>
    <property type="molecule type" value="Genomic_DNA"/>
</dbReference>
<evidence type="ECO:0000256" key="4">
    <source>
        <dbReference type="ARBA" id="ARBA00023033"/>
    </source>
</evidence>
<keyword evidence="2" id="KW-0288">FMN</keyword>
<evidence type="ECO:0000313" key="7">
    <source>
        <dbReference type="Proteomes" id="UP000660110"/>
    </source>
</evidence>
<reference evidence="6" key="1">
    <citation type="journal article" date="2014" name="Int. J. Syst. Evol. Microbiol.">
        <title>Complete genome sequence of Corynebacterium casei LMG S-19264T (=DSM 44701T), isolated from a smear-ripened cheese.</title>
        <authorList>
            <consortium name="US DOE Joint Genome Institute (JGI-PGF)"/>
            <person name="Walter F."/>
            <person name="Albersmeier A."/>
            <person name="Kalinowski J."/>
            <person name="Ruckert C."/>
        </authorList>
    </citation>
    <scope>NUCLEOTIDE SEQUENCE</scope>
    <source>
        <strain evidence="6">CGMCC 1.12153</strain>
    </source>
</reference>
<comment type="caution">
    <text evidence="6">The sequence shown here is derived from an EMBL/GenBank/DDBJ whole genome shotgun (WGS) entry which is preliminary data.</text>
</comment>
<evidence type="ECO:0000256" key="3">
    <source>
        <dbReference type="ARBA" id="ARBA00023002"/>
    </source>
</evidence>
<dbReference type="Proteomes" id="UP000660110">
    <property type="component" value="Unassembled WGS sequence"/>
</dbReference>
<evidence type="ECO:0000259" key="5">
    <source>
        <dbReference type="Pfam" id="PF00296"/>
    </source>
</evidence>
<evidence type="ECO:0000256" key="2">
    <source>
        <dbReference type="ARBA" id="ARBA00022643"/>
    </source>
</evidence>
<sequence>MTQYHEGYTNLFQENKLSFGLSIPLENYRNQPPTMEHQVERVQLAEKLNFQALWLQDVLLEDPTFEDPATGQIFDSFIYATYLASHTSTIKVGTAATVLPLRHPLRTAKEIASIDHLFPDRFILGVSSGDRRKDFEGLGIPIMERSEWFREAFHDLNLALDTEFPTFSSRFGTMNKSNLVPKPAHKIPMLMTGYCQQTLDWVAEHGDGWMFYPQRPSQQIALIQQYREKVRSCHGDVFRPFIMPLPIDLVKDRYSPIEKIPAGYRTGVLGLIKILEQYRLAGVNHIIFGLSAGSRHVEEVIHDIGKEVIPHFQ</sequence>
<gene>
    <name evidence="6" type="ORF">GCM10010954_24340</name>
</gene>
<keyword evidence="7" id="KW-1185">Reference proteome</keyword>
<dbReference type="InterPro" id="IPR020020">
    <property type="entry name" value="Luciferase-type_oxidoreductase"/>
</dbReference>
<evidence type="ECO:0000256" key="1">
    <source>
        <dbReference type="ARBA" id="ARBA00022630"/>
    </source>
</evidence>
<dbReference type="AlphaFoldDB" id="A0A917B7K0"/>
<reference evidence="6" key="2">
    <citation type="submission" date="2020-09" db="EMBL/GenBank/DDBJ databases">
        <authorList>
            <person name="Sun Q."/>
            <person name="Zhou Y."/>
        </authorList>
    </citation>
    <scope>NUCLEOTIDE SEQUENCE</scope>
    <source>
        <strain evidence="6">CGMCC 1.12153</strain>
    </source>
</reference>
<dbReference type="NCBIfam" id="TIGR03571">
    <property type="entry name" value="lucif_BA3436"/>
    <property type="match status" value="1"/>
</dbReference>
<evidence type="ECO:0000313" key="6">
    <source>
        <dbReference type="EMBL" id="GGF24571.1"/>
    </source>
</evidence>
<keyword evidence="3" id="KW-0560">Oxidoreductase</keyword>
<dbReference type="PANTHER" id="PTHR30011">
    <property type="entry name" value="ALKANESULFONATE MONOOXYGENASE-RELATED"/>
    <property type="match status" value="1"/>
</dbReference>
<proteinExistence type="predicted"/>
<dbReference type="SUPFAM" id="SSF51679">
    <property type="entry name" value="Bacterial luciferase-like"/>
    <property type="match status" value="1"/>
</dbReference>
<protein>
    <recommendedName>
        <fullName evidence="5">Luciferase-like domain-containing protein</fullName>
    </recommendedName>
</protein>
<accession>A0A917B7K0</accession>
<keyword evidence="4" id="KW-0503">Monooxygenase</keyword>
<dbReference type="InterPro" id="IPR036661">
    <property type="entry name" value="Luciferase-like_sf"/>
</dbReference>
<dbReference type="RefSeq" id="WP_188377792.1">
    <property type="nucleotide sequence ID" value="NZ_BMEL01000003.1"/>
</dbReference>
<dbReference type="InterPro" id="IPR051260">
    <property type="entry name" value="Diverse_substr_monoxygenases"/>
</dbReference>
<organism evidence="6 7">
    <name type="scientific">Halobacillus andaensis</name>
    <dbReference type="NCBI Taxonomy" id="1176239"/>
    <lineage>
        <taxon>Bacteria</taxon>
        <taxon>Bacillati</taxon>
        <taxon>Bacillota</taxon>
        <taxon>Bacilli</taxon>
        <taxon>Bacillales</taxon>
        <taxon>Bacillaceae</taxon>
        <taxon>Halobacillus</taxon>
    </lineage>
</organism>